<dbReference type="InterPro" id="IPR029063">
    <property type="entry name" value="SAM-dependent_MTases_sf"/>
</dbReference>
<gene>
    <name evidence="5" type="ORF">VXC91_37600</name>
</gene>
<dbReference type="InterPro" id="IPR013216">
    <property type="entry name" value="Methyltransf_11"/>
</dbReference>
<protein>
    <submittedName>
        <fullName evidence="5">Class I SAM-dependent methyltransferase</fullName>
    </submittedName>
</protein>
<dbReference type="EMBL" id="JAYWVC010000236">
    <property type="protein sequence ID" value="MED7827465.1"/>
    <property type="molecule type" value="Genomic_DNA"/>
</dbReference>
<comment type="caution">
    <text evidence="5">The sequence shown here is derived from an EMBL/GenBank/DDBJ whole genome shotgun (WGS) entry which is preliminary data.</text>
</comment>
<keyword evidence="3" id="KW-0949">S-adenosyl-L-methionine</keyword>
<keyword evidence="1 5" id="KW-0489">Methyltransferase</keyword>
<accession>A0ABU7FTN1</accession>
<proteinExistence type="predicted"/>
<feature type="domain" description="Methyltransferase type 11" evidence="4">
    <location>
        <begin position="64"/>
        <end position="160"/>
    </location>
</feature>
<dbReference type="GO" id="GO:0008168">
    <property type="term" value="F:methyltransferase activity"/>
    <property type="evidence" value="ECO:0007669"/>
    <property type="project" value="UniProtKB-KW"/>
</dbReference>
<dbReference type="Pfam" id="PF08241">
    <property type="entry name" value="Methyltransf_11"/>
    <property type="match status" value="1"/>
</dbReference>
<organism evidence="5 6">
    <name type="scientific">Streptomyces chiangmaiensis</name>
    <dbReference type="NCBI Taxonomy" id="766497"/>
    <lineage>
        <taxon>Bacteria</taxon>
        <taxon>Bacillati</taxon>
        <taxon>Actinomycetota</taxon>
        <taxon>Actinomycetes</taxon>
        <taxon>Kitasatosporales</taxon>
        <taxon>Streptomycetaceae</taxon>
        <taxon>Streptomyces</taxon>
    </lineage>
</organism>
<evidence type="ECO:0000256" key="2">
    <source>
        <dbReference type="ARBA" id="ARBA00022679"/>
    </source>
</evidence>
<dbReference type="PANTHER" id="PTHR43464">
    <property type="entry name" value="METHYLTRANSFERASE"/>
    <property type="match status" value="1"/>
</dbReference>
<evidence type="ECO:0000256" key="3">
    <source>
        <dbReference type="ARBA" id="ARBA00022691"/>
    </source>
</evidence>
<evidence type="ECO:0000313" key="5">
    <source>
        <dbReference type="EMBL" id="MED7827465.1"/>
    </source>
</evidence>
<reference evidence="5" key="1">
    <citation type="submission" date="2024-01" db="EMBL/GenBank/DDBJ databases">
        <title>First draft genome sequence data of TA4-1, the type strain of Gram-positive actinobacterium Streptomyces chiangmaiensis.</title>
        <authorList>
            <person name="Yasawong M."/>
            <person name="Nantapong N."/>
        </authorList>
    </citation>
    <scope>NUCLEOTIDE SEQUENCE</scope>
    <source>
        <strain evidence="5">TA4-1</strain>
    </source>
</reference>
<keyword evidence="2" id="KW-0808">Transferase</keyword>
<dbReference type="PANTHER" id="PTHR43464:SF19">
    <property type="entry name" value="UBIQUINONE BIOSYNTHESIS O-METHYLTRANSFERASE, MITOCHONDRIAL"/>
    <property type="match status" value="1"/>
</dbReference>
<evidence type="ECO:0000256" key="1">
    <source>
        <dbReference type="ARBA" id="ARBA00022603"/>
    </source>
</evidence>
<dbReference type="Gene3D" id="3.40.50.150">
    <property type="entry name" value="Vaccinia Virus protein VP39"/>
    <property type="match status" value="1"/>
</dbReference>
<dbReference type="RefSeq" id="WP_329511847.1">
    <property type="nucleotide sequence ID" value="NZ_BAAAYZ010000045.1"/>
</dbReference>
<keyword evidence="6" id="KW-1185">Reference proteome</keyword>
<dbReference type="GO" id="GO:0032259">
    <property type="term" value="P:methylation"/>
    <property type="evidence" value="ECO:0007669"/>
    <property type="project" value="UniProtKB-KW"/>
</dbReference>
<evidence type="ECO:0000259" key="4">
    <source>
        <dbReference type="Pfam" id="PF08241"/>
    </source>
</evidence>
<dbReference type="Proteomes" id="UP001333996">
    <property type="component" value="Unassembled WGS sequence"/>
</dbReference>
<evidence type="ECO:0000313" key="6">
    <source>
        <dbReference type="Proteomes" id="UP001333996"/>
    </source>
</evidence>
<dbReference type="CDD" id="cd02440">
    <property type="entry name" value="AdoMet_MTases"/>
    <property type="match status" value="1"/>
</dbReference>
<name>A0ABU7FTN1_9ACTN</name>
<sequence length="290" mass="33134">MRQSDIQDFWAAHPCGDNVFGVPGGDGHEDYELFFTRYDAGKYRLESHIPQCLDRLDIAGRRVLEIGLGQGAESEQLIRRGARWTGVDLTETAVRRTGMRLALRDLPYEGLQQASVLDLPFPDDSFDLVFSHGVLHHVPEILTAQREIHRVLKPGGELIVMLYARWSVNYLLSIAVVRRAALLAAYTLVRCGLLPTPHSLLGAHIVNARRRGLLRYLRMSDFVHRNTDGPDNPFSRVYDVRRVRRHFPLFEVRDAEKRFMHAPPLPVHGMIGERMLGWHLWLHLNAKTSP</sequence>
<dbReference type="SUPFAM" id="SSF53335">
    <property type="entry name" value="S-adenosyl-L-methionine-dependent methyltransferases"/>
    <property type="match status" value="1"/>
</dbReference>